<dbReference type="HOGENOM" id="CLU_2914202_0_0_9"/>
<gene>
    <name evidence="2" type="ORF">U729_2623</name>
</gene>
<organism evidence="2 3">
    <name type="scientific">Clostridium baratii str. Sullivan</name>
    <dbReference type="NCBI Taxonomy" id="1415775"/>
    <lineage>
        <taxon>Bacteria</taxon>
        <taxon>Bacillati</taxon>
        <taxon>Bacillota</taxon>
        <taxon>Clostridia</taxon>
        <taxon>Eubacteriales</taxon>
        <taxon>Clostridiaceae</taxon>
        <taxon>Clostridium</taxon>
    </lineage>
</organism>
<reference evidence="2 3" key="1">
    <citation type="journal article" date="2015" name="Infect. Genet. Evol.">
        <title>Genomic sequences of six botulinum neurotoxin-producing strains representing three clostridial species illustrate the mobility and diversity of botulinum neurotoxin genes.</title>
        <authorList>
            <person name="Smith T.J."/>
            <person name="Hill K.K."/>
            <person name="Xie G."/>
            <person name="Foley B.T."/>
            <person name="Williamson C.H."/>
            <person name="Foster J.T."/>
            <person name="Johnson S.L."/>
            <person name="Chertkov O."/>
            <person name="Teshima H."/>
            <person name="Gibbons H.S."/>
            <person name="Johnsky L.A."/>
            <person name="Karavis M.A."/>
            <person name="Smith L.A."/>
        </authorList>
    </citation>
    <scope>NUCLEOTIDE SEQUENCE [LARGE SCALE GENOMIC DNA]</scope>
    <source>
        <strain evidence="2">Sullivan</strain>
    </source>
</reference>
<name>A0A0A7FZC3_9CLOT</name>
<dbReference type="KEGG" id="cbv:U729_2623"/>
<dbReference type="Proteomes" id="UP000030635">
    <property type="component" value="Chromosome"/>
</dbReference>
<dbReference type="EMBL" id="CP006905">
    <property type="protein sequence ID" value="AIY84275.1"/>
    <property type="molecule type" value="Genomic_DNA"/>
</dbReference>
<proteinExistence type="predicted"/>
<keyword evidence="1" id="KW-1133">Transmembrane helix</keyword>
<sequence length="61" mass="6975">MTFVLYFLAIFACFVVYANHIALLKKLKTRDENDYEKESVTLNVIIGGVCILIIYLAIISF</sequence>
<keyword evidence="1" id="KW-0472">Membrane</keyword>
<dbReference type="AlphaFoldDB" id="A0A0A7FZC3"/>
<accession>A0A0A7FZC3</accession>
<evidence type="ECO:0000256" key="1">
    <source>
        <dbReference type="SAM" id="Phobius"/>
    </source>
</evidence>
<keyword evidence="1" id="KW-0812">Transmembrane</keyword>
<dbReference type="RefSeq" id="WP_039315792.1">
    <property type="nucleotide sequence ID" value="NZ_CP006905.1"/>
</dbReference>
<keyword evidence="3" id="KW-1185">Reference proteome</keyword>
<protein>
    <submittedName>
        <fullName evidence="2">Putative membrane protein</fullName>
    </submittedName>
</protein>
<feature type="transmembrane region" description="Helical" evidence="1">
    <location>
        <begin position="42"/>
        <end position="59"/>
    </location>
</feature>
<evidence type="ECO:0000313" key="3">
    <source>
        <dbReference type="Proteomes" id="UP000030635"/>
    </source>
</evidence>
<evidence type="ECO:0000313" key="2">
    <source>
        <dbReference type="EMBL" id="AIY84275.1"/>
    </source>
</evidence>